<keyword evidence="2" id="KW-1185">Reference proteome</keyword>
<reference evidence="2" key="1">
    <citation type="journal article" date="2019" name="Int. J. Syst. Evol. Microbiol.">
        <title>The Global Catalogue of Microorganisms (GCM) 10K type strain sequencing project: providing services to taxonomists for standard genome sequencing and annotation.</title>
        <authorList>
            <consortium name="The Broad Institute Genomics Platform"/>
            <consortium name="The Broad Institute Genome Sequencing Center for Infectious Disease"/>
            <person name="Wu L."/>
            <person name="Ma J."/>
        </authorList>
    </citation>
    <scope>NUCLEOTIDE SEQUENCE [LARGE SCALE GENOMIC DNA]</scope>
    <source>
        <strain evidence="2">CCUG 56698</strain>
    </source>
</reference>
<accession>A0ABW2SPL8</accession>
<dbReference type="Proteomes" id="UP001596527">
    <property type="component" value="Unassembled WGS sequence"/>
</dbReference>
<dbReference type="RefSeq" id="WP_380975899.1">
    <property type="nucleotide sequence ID" value="NZ_JBHTEF010000001.1"/>
</dbReference>
<sequence length="196" mass="19913">MPRWSLPASAATTVVILAGLALGSAIDRAVPSSGDVLDEPFVHEVVLGQTARLRTGAVTPVAVRTARSIQWYGETYGTAGTWVVLTMDVEAAGKPRVFAGFEAHGASGRTYADAVGPTGCSTAQPGVPLECTVAFEVASDDVAGLVVGIPAEGVPGSPSDDLAMVDLGLDEDDPLVRAPEDLVSVTEAAVPGGEQS</sequence>
<organism evidence="1 2">
    <name type="scientific">Schaalia naturae</name>
    <dbReference type="NCBI Taxonomy" id="635203"/>
    <lineage>
        <taxon>Bacteria</taxon>
        <taxon>Bacillati</taxon>
        <taxon>Actinomycetota</taxon>
        <taxon>Actinomycetes</taxon>
        <taxon>Actinomycetales</taxon>
        <taxon>Actinomycetaceae</taxon>
        <taxon>Schaalia</taxon>
    </lineage>
</organism>
<protein>
    <recommendedName>
        <fullName evidence="3">DUF4352 domain-containing protein</fullName>
    </recommendedName>
</protein>
<evidence type="ECO:0008006" key="3">
    <source>
        <dbReference type="Google" id="ProtNLM"/>
    </source>
</evidence>
<evidence type="ECO:0000313" key="2">
    <source>
        <dbReference type="Proteomes" id="UP001596527"/>
    </source>
</evidence>
<gene>
    <name evidence="1" type="ORF">ACFQWG_12790</name>
</gene>
<evidence type="ECO:0000313" key="1">
    <source>
        <dbReference type="EMBL" id="MFC7582072.1"/>
    </source>
</evidence>
<comment type="caution">
    <text evidence="1">The sequence shown here is derived from an EMBL/GenBank/DDBJ whole genome shotgun (WGS) entry which is preliminary data.</text>
</comment>
<proteinExistence type="predicted"/>
<name>A0ABW2SPL8_9ACTO</name>
<dbReference type="EMBL" id="JBHTEF010000001">
    <property type="protein sequence ID" value="MFC7582072.1"/>
    <property type="molecule type" value="Genomic_DNA"/>
</dbReference>